<dbReference type="InterPro" id="IPR050987">
    <property type="entry name" value="AtrR-like"/>
</dbReference>
<protein>
    <recommendedName>
        <fullName evidence="9">Zn(2)-C6 fungal-type domain-containing protein</fullName>
    </recommendedName>
</protein>
<comment type="subcellular location">
    <subcellularLocation>
        <location evidence="1">Nucleus</location>
    </subcellularLocation>
</comment>
<dbReference type="PROSITE" id="PS00463">
    <property type="entry name" value="ZN2_CY6_FUNGAL_1"/>
    <property type="match status" value="1"/>
</dbReference>
<dbReference type="InterPro" id="IPR036864">
    <property type="entry name" value="Zn2-C6_fun-type_DNA-bd_sf"/>
</dbReference>
<reference evidence="10" key="1">
    <citation type="submission" date="2019-04" db="EMBL/GenBank/DDBJ databases">
        <authorList>
            <person name="Melise S."/>
            <person name="Noan J."/>
            <person name="Okalmin O."/>
        </authorList>
    </citation>
    <scope>NUCLEOTIDE SEQUENCE</scope>
    <source>
        <strain evidence="10">FN9</strain>
    </source>
</reference>
<dbReference type="PROSITE" id="PS50048">
    <property type="entry name" value="ZN2_CY6_FUNGAL_2"/>
    <property type="match status" value="1"/>
</dbReference>
<evidence type="ECO:0000256" key="5">
    <source>
        <dbReference type="ARBA" id="ARBA00023163"/>
    </source>
</evidence>
<dbReference type="GO" id="GO:0006351">
    <property type="term" value="P:DNA-templated transcription"/>
    <property type="evidence" value="ECO:0007669"/>
    <property type="project" value="InterPro"/>
</dbReference>
<dbReference type="CDD" id="cd12148">
    <property type="entry name" value="fungal_TF_MHR"/>
    <property type="match status" value="1"/>
</dbReference>
<dbReference type="Gene3D" id="4.10.240.10">
    <property type="entry name" value="Zn(2)-C6 fungal-type DNA-binding domain"/>
    <property type="match status" value="1"/>
</dbReference>
<dbReference type="PANTHER" id="PTHR46910:SF37">
    <property type="entry name" value="ZN(II)2CYS6 TRANSCRIPTION FACTOR (EUROFUNG)"/>
    <property type="match status" value="1"/>
</dbReference>
<dbReference type="GO" id="GO:0003677">
    <property type="term" value="F:DNA binding"/>
    <property type="evidence" value="ECO:0007669"/>
    <property type="project" value="UniProtKB-KW"/>
</dbReference>
<keyword evidence="8" id="KW-0472">Membrane</keyword>
<dbReference type="Pfam" id="PF00172">
    <property type="entry name" value="Zn_clus"/>
    <property type="match status" value="1"/>
</dbReference>
<sequence>MPDPVRGRKPKSCDSCRKKKIQCDRALPKCDYCKHHKLSCSYKQAAKARNAASRSVDSLQLSEASGPEPYQETLSNSNSDFTDTSDTHCRYSYLEGLQLLNGLPFFSDVGQNSIQLATGSTLTSRFFPSHPNVSPYSSQFSSPGDNQHLLTFDTIKDFATEFASSAQFLIFPTFSLHRFISTTLPLAYKDADSSSERHNGATSARACVRAMLLIADVFGHNIAEVGASTPQEYAREIERSLPMVMREMTMDGFEALTMLTIYKYFIGDLHSASFLISIITRMIFKLGAHISPPISEPYDKGNINHHMRDLFWVCYSMDKDLCHRIAQPPAINDAHCDLSLPPNYAEMQNSNILSLSQFSPYNPATVPLYPWDIRLSIIKSRIHDDLYSMSALRQSEAEILRRIRYLDEELEVWRLTLPLDHRPTLSFLDKTPVDAHTNTQAIMLRLSYHHCVISIHKARCRMFNPAVGLVGDGHEANLQLLVDASKSILTYLEKALPVVAHECFWIILFYPMTAIFTVFSIALVNTQTNSVHSNLALLRDFTRVIRKIPIRRLTVAEVSHLAFIEDLVAEMSRLMVAAGQKEGY</sequence>
<evidence type="ECO:0000256" key="3">
    <source>
        <dbReference type="ARBA" id="ARBA00023015"/>
    </source>
</evidence>
<evidence type="ECO:0000256" key="1">
    <source>
        <dbReference type="ARBA" id="ARBA00004123"/>
    </source>
</evidence>
<feature type="domain" description="Zn(2)-C6 fungal-type" evidence="9">
    <location>
        <begin position="12"/>
        <end position="42"/>
    </location>
</feature>
<dbReference type="AlphaFoldDB" id="A0A4E9E1G1"/>
<evidence type="ECO:0000256" key="7">
    <source>
        <dbReference type="SAM" id="MobiDB-lite"/>
    </source>
</evidence>
<dbReference type="CDD" id="cd00067">
    <property type="entry name" value="GAL4"/>
    <property type="match status" value="1"/>
</dbReference>
<organism evidence="10">
    <name type="scientific">Gibberella zeae</name>
    <name type="common">Wheat head blight fungus</name>
    <name type="synonym">Fusarium graminearum</name>
    <dbReference type="NCBI Taxonomy" id="5518"/>
    <lineage>
        <taxon>Eukaryota</taxon>
        <taxon>Fungi</taxon>
        <taxon>Dikarya</taxon>
        <taxon>Ascomycota</taxon>
        <taxon>Pezizomycotina</taxon>
        <taxon>Sordariomycetes</taxon>
        <taxon>Hypocreomycetidae</taxon>
        <taxon>Hypocreales</taxon>
        <taxon>Nectriaceae</taxon>
        <taxon>Fusarium</taxon>
    </lineage>
</organism>
<dbReference type="Pfam" id="PF04082">
    <property type="entry name" value="Fungal_trans"/>
    <property type="match status" value="1"/>
</dbReference>
<dbReference type="SMART" id="SM00066">
    <property type="entry name" value="GAL4"/>
    <property type="match status" value="1"/>
</dbReference>
<dbReference type="EMBL" id="CAAKMV010000145">
    <property type="protein sequence ID" value="VIO60535.1"/>
    <property type="molecule type" value="Genomic_DNA"/>
</dbReference>
<name>A0A4E9E1G1_GIBZA</name>
<dbReference type="GO" id="GO:0005634">
    <property type="term" value="C:nucleus"/>
    <property type="evidence" value="ECO:0007669"/>
    <property type="project" value="UniProtKB-SubCell"/>
</dbReference>
<evidence type="ECO:0000259" key="9">
    <source>
        <dbReference type="PROSITE" id="PS50048"/>
    </source>
</evidence>
<proteinExistence type="predicted"/>
<feature type="region of interest" description="Disordered" evidence="7">
    <location>
        <begin position="57"/>
        <end position="81"/>
    </location>
</feature>
<keyword evidence="3" id="KW-0805">Transcription regulation</keyword>
<keyword evidence="8" id="KW-1133">Transmembrane helix</keyword>
<dbReference type="GO" id="GO:0008270">
    <property type="term" value="F:zinc ion binding"/>
    <property type="evidence" value="ECO:0007669"/>
    <property type="project" value="InterPro"/>
</dbReference>
<evidence type="ECO:0000256" key="8">
    <source>
        <dbReference type="SAM" id="Phobius"/>
    </source>
</evidence>
<evidence type="ECO:0000256" key="2">
    <source>
        <dbReference type="ARBA" id="ARBA00022723"/>
    </source>
</evidence>
<keyword evidence="6" id="KW-0539">Nucleus</keyword>
<dbReference type="PANTHER" id="PTHR46910">
    <property type="entry name" value="TRANSCRIPTION FACTOR PDR1"/>
    <property type="match status" value="1"/>
</dbReference>
<keyword evidence="5" id="KW-0804">Transcription</keyword>
<gene>
    <name evidence="10" type="ORF">FUG_LOCUS402539</name>
</gene>
<evidence type="ECO:0000256" key="4">
    <source>
        <dbReference type="ARBA" id="ARBA00023125"/>
    </source>
</evidence>
<keyword evidence="8" id="KW-0812">Transmembrane</keyword>
<dbReference type="InterPro" id="IPR007219">
    <property type="entry name" value="XnlR_reg_dom"/>
</dbReference>
<evidence type="ECO:0000256" key="6">
    <source>
        <dbReference type="ARBA" id="ARBA00023242"/>
    </source>
</evidence>
<evidence type="ECO:0000313" key="10">
    <source>
        <dbReference type="EMBL" id="VIO60535.1"/>
    </source>
</evidence>
<feature type="transmembrane region" description="Helical" evidence="8">
    <location>
        <begin position="504"/>
        <end position="524"/>
    </location>
</feature>
<dbReference type="GO" id="GO:0000981">
    <property type="term" value="F:DNA-binding transcription factor activity, RNA polymerase II-specific"/>
    <property type="evidence" value="ECO:0007669"/>
    <property type="project" value="InterPro"/>
</dbReference>
<keyword evidence="2" id="KW-0479">Metal-binding</keyword>
<dbReference type="SMART" id="SM00906">
    <property type="entry name" value="Fungal_trans"/>
    <property type="match status" value="1"/>
</dbReference>
<dbReference type="SUPFAM" id="SSF57701">
    <property type="entry name" value="Zn2/Cys6 DNA-binding domain"/>
    <property type="match status" value="1"/>
</dbReference>
<dbReference type="InterPro" id="IPR001138">
    <property type="entry name" value="Zn2Cys6_DnaBD"/>
</dbReference>
<accession>A0A4E9E1G1</accession>
<keyword evidence="4" id="KW-0238">DNA-binding</keyword>